<protein>
    <submittedName>
        <fullName evidence="1">Uncharacterized protein</fullName>
    </submittedName>
</protein>
<reference evidence="1 2" key="1">
    <citation type="submission" date="2020-04" db="EMBL/GenBank/DDBJ databases">
        <authorList>
            <person name="Zhang R."/>
            <person name="Schippers A."/>
        </authorList>
    </citation>
    <scope>NUCLEOTIDE SEQUENCE [LARGE SCALE GENOMIC DNA]</scope>
    <source>
        <strain evidence="1 2">DSM 109850</strain>
    </source>
</reference>
<accession>A0A7Y0Q4H4</accession>
<dbReference type="AlphaFoldDB" id="A0A7Y0Q4H4"/>
<dbReference type="EMBL" id="JABBVZ010000130">
    <property type="protein sequence ID" value="NMP24632.1"/>
    <property type="molecule type" value="Genomic_DNA"/>
</dbReference>
<proteinExistence type="predicted"/>
<sequence length="55" mass="6158">MKSVVYHQGRQAFSASIGMAGLWHVQAPGSVGVVCNRQWWMKLKNGETVPMYPHT</sequence>
<gene>
    <name evidence="1" type="ORF">HIJ39_20160</name>
</gene>
<organism evidence="1 2">
    <name type="scientific">Sulfobacillus harzensis</name>
    <dbReference type="NCBI Taxonomy" id="2729629"/>
    <lineage>
        <taxon>Bacteria</taxon>
        <taxon>Bacillati</taxon>
        <taxon>Bacillota</taxon>
        <taxon>Clostridia</taxon>
        <taxon>Eubacteriales</taxon>
        <taxon>Clostridiales Family XVII. Incertae Sedis</taxon>
        <taxon>Sulfobacillus</taxon>
    </lineage>
</organism>
<dbReference type="RefSeq" id="WP_169102842.1">
    <property type="nucleotide sequence ID" value="NZ_JABBVZ010000130.1"/>
</dbReference>
<evidence type="ECO:0000313" key="2">
    <source>
        <dbReference type="Proteomes" id="UP000533476"/>
    </source>
</evidence>
<comment type="caution">
    <text evidence="1">The sequence shown here is derived from an EMBL/GenBank/DDBJ whole genome shotgun (WGS) entry which is preliminary data.</text>
</comment>
<dbReference type="Proteomes" id="UP000533476">
    <property type="component" value="Unassembled WGS sequence"/>
</dbReference>
<keyword evidence="2" id="KW-1185">Reference proteome</keyword>
<evidence type="ECO:0000313" key="1">
    <source>
        <dbReference type="EMBL" id="NMP24632.1"/>
    </source>
</evidence>
<name>A0A7Y0Q4H4_9FIRM</name>